<sequence>MRSSPAIHLSEDQKRIVWRLRTGGPASRTELARDLGIHNGALTRLSRELIALGVVEEQDQGERPARGRPTMPLTVSDRAGYAAGATVHPGWLELSLVNFAGEVVARDIEPIESDDPADFAEAVGRRLRGLAVSHNMLRSRFLGLGVGIPGPAIIARPNHWWAVEWLRGWRDLDLAAFLSERLDLPVWLQNDSSAAALAEYYTGSLIRVCDSALVLFIGHGVGGGVIAGREMFVGEYGNAGEVGRLYPGGGRPRPSGIDLLATLRAAGAEVSSLLEVEDCLRTHPGVIADWIGRAATQLELVVNAGLVWMDPGAVVISGALPLPVLDGLARHLERSTRTFMTPEEPPHLSPPLVKASTLGSSAVSIGAALLPIHEIGRPGSNG</sequence>
<dbReference type="Proteomes" id="UP001057520">
    <property type="component" value="Chromosome"/>
</dbReference>
<evidence type="ECO:0000313" key="2">
    <source>
        <dbReference type="EMBL" id="USQ97542.1"/>
    </source>
</evidence>
<name>A0ABY4ZZV7_9CAUL</name>
<organism evidence="2 3">
    <name type="scientific">Caulobacter segnis</name>
    <dbReference type="NCBI Taxonomy" id="88688"/>
    <lineage>
        <taxon>Bacteria</taxon>
        <taxon>Pseudomonadati</taxon>
        <taxon>Pseudomonadota</taxon>
        <taxon>Alphaproteobacteria</taxon>
        <taxon>Caulobacterales</taxon>
        <taxon>Caulobacteraceae</taxon>
        <taxon>Caulobacter</taxon>
    </lineage>
</organism>
<evidence type="ECO:0000313" key="3">
    <source>
        <dbReference type="Proteomes" id="UP001057520"/>
    </source>
</evidence>
<protein>
    <submittedName>
        <fullName evidence="2">ROK family protein</fullName>
    </submittedName>
</protein>
<evidence type="ECO:0000256" key="1">
    <source>
        <dbReference type="ARBA" id="ARBA00006479"/>
    </source>
</evidence>
<dbReference type="InterPro" id="IPR000600">
    <property type="entry name" value="ROK"/>
</dbReference>
<comment type="similarity">
    <text evidence="1">Belongs to the ROK (NagC/XylR) family.</text>
</comment>
<dbReference type="InterPro" id="IPR043129">
    <property type="entry name" value="ATPase_NBD"/>
</dbReference>
<dbReference type="PROSITE" id="PS01125">
    <property type="entry name" value="ROK"/>
    <property type="match status" value="1"/>
</dbReference>
<dbReference type="InterPro" id="IPR049874">
    <property type="entry name" value="ROK_cs"/>
</dbReference>
<dbReference type="PANTHER" id="PTHR18964:SF149">
    <property type="entry name" value="BIFUNCTIONAL UDP-N-ACETYLGLUCOSAMINE 2-EPIMERASE_N-ACETYLMANNOSAMINE KINASE"/>
    <property type="match status" value="1"/>
</dbReference>
<dbReference type="PANTHER" id="PTHR18964">
    <property type="entry name" value="ROK (REPRESSOR, ORF, KINASE) FAMILY"/>
    <property type="match status" value="1"/>
</dbReference>
<dbReference type="Gene3D" id="3.30.420.40">
    <property type="match status" value="2"/>
</dbReference>
<dbReference type="SUPFAM" id="SSF46785">
    <property type="entry name" value="Winged helix' DNA-binding domain"/>
    <property type="match status" value="1"/>
</dbReference>
<dbReference type="EMBL" id="CP096040">
    <property type="protein sequence ID" value="USQ97542.1"/>
    <property type="molecule type" value="Genomic_DNA"/>
</dbReference>
<reference evidence="2 3" key="1">
    <citation type="submission" date="2022-04" db="EMBL/GenBank/DDBJ databases">
        <title>Genome sequence of soybean root-associated Caulobacter segnis RL271.</title>
        <authorList>
            <person name="Longley R."/>
            <person name="Bonito G."/>
            <person name="Trigodet F."/>
            <person name="Crosson S."/>
            <person name="Fiebig A."/>
        </authorList>
    </citation>
    <scope>NUCLEOTIDE SEQUENCE [LARGE SCALE GENOMIC DNA]</scope>
    <source>
        <strain evidence="2 3">RL271</strain>
    </source>
</reference>
<dbReference type="SUPFAM" id="SSF53067">
    <property type="entry name" value="Actin-like ATPase domain"/>
    <property type="match status" value="1"/>
</dbReference>
<accession>A0ABY4ZZV7</accession>
<dbReference type="Pfam" id="PF00480">
    <property type="entry name" value="ROK"/>
    <property type="match status" value="1"/>
</dbReference>
<dbReference type="Gene3D" id="1.10.10.10">
    <property type="entry name" value="Winged helix-like DNA-binding domain superfamily/Winged helix DNA-binding domain"/>
    <property type="match status" value="1"/>
</dbReference>
<proteinExistence type="inferred from homology"/>
<dbReference type="InterPro" id="IPR036388">
    <property type="entry name" value="WH-like_DNA-bd_sf"/>
</dbReference>
<dbReference type="InterPro" id="IPR036390">
    <property type="entry name" value="WH_DNA-bd_sf"/>
</dbReference>
<gene>
    <name evidence="2" type="ORF">MZV50_08400</name>
</gene>
<keyword evidence="3" id="KW-1185">Reference proteome</keyword>